<name>A0A7C9VPE6_9BRAD</name>
<comment type="caution">
    <text evidence="2">The sequence shown here is derived from an EMBL/GenBank/DDBJ whole genome shotgun (WGS) entry which is preliminary data.</text>
</comment>
<evidence type="ECO:0000313" key="2">
    <source>
        <dbReference type="EMBL" id="NGX96993.1"/>
    </source>
</evidence>
<evidence type="ECO:0000313" key="3">
    <source>
        <dbReference type="Proteomes" id="UP000480266"/>
    </source>
</evidence>
<evidence type="ECO:0000256" key="1">
    <source>
        <dbReference type="SAM" id="MobiDB-lite"/>
    </source>
</evidence>
<keyword evidence="3" id="KW-1185">Reference proteome</keyword>
<feature type="compositionally biased region" description="Basic and acidic residues" evidence="1">
    <location>
        <begin position="50"/>
        <end position="59"/>
    </location>
</feature>
<sequence>MMNVMAGPRGEPNNRLNFNELQDDETRAAGGAGSHGGLKILQSALLPDFHPQKPDHEGPADGATGLLPS</sequence>
<proteinExistence type="predicted"/>
<dbReference type="AlphaFoldDB" id="A0A7C9VPE6"/>
<feature type="region of interest" description="Disordered" evidence="1">
    <location>
        <begin position="1"/>
        <end position="69"/>
    </location>
</feature>
<reference evidence="2" key="1">
    <citation type="submission" date="2020-02" db="EMBL/GenBank/DDBJ databases">
        <title>Draft genome sequence of Candidatus Afipia apatlaquensis IBT-C3, a potential strain for decolorization of textile dyes.</title>
        <authorList>
            <person name="Sanchez-Reyes A."/>
            <person name="Breton-Deval L."/>
            <person name="Mangelson H."/>
            <person name="Sanchez-Flores A."/>
        </authorList>
    </citation>
    <scope>NUCLEOTIDE SEQUENCE [LARGE SCALE GENOMIC DNA]</scope>
    <source>
        <strain evidence="2">IBT-C3</strain>
    </source>
</reference>
<organism evidence="2 3">
    <name type="scientific">Candidatus Afipia apatlaquensis</name>
    <dbReference type="NCBI Taxonomy" id="2712852"/>
    <lineage>
        <taxon>Bacteria</taxon>
        <taxon>Pseudomonadati</taxon>
        <taxon>Pseudomonadota</taxon>
        <taxon>Alphaproteobacteria</taxon>
        <taxon>Hyphomicrobiales</taxon>
        <taxon>Nitrobacteraceae</taxon>
        <taxon>Afipia</taxon>
    </lineage>
</organism>
<accession>A0A7C9VPE6</accession>
<gene>
    <name evidence="2" type="ORF">G4V63_17785</name>
</gene>
<dbReference type="Proteomes" id="UP000480266">
    <property type="component" value="Unassembled WGS sequence"/>
</dbReference>
<protein>
    <submittedName>
        <fullName evidence="2">Uncharacterized protein</fullName>
    </submittedName>
</protein>
<dbReference type="EMBL" id="JAAMRR010000906">
    <property type="protein sequence ID" value="NGX96993.1"/>
    <property type="molecule type" value="Genomic_DNA"/>
</dbReference>